<proteinExistence type="predicted"/>
<gene>
    <name evidence="1" type="ORF">FVB9532_01413</name>
</gene>
<protein>
    <submittedName>
        <fullName evidence="1">Uncharacterized protein</fullName>
    </submittedName>
</protein>
<sequence>MKNFIVLAAFLFAGIAVQAQAKIEFKEETVDYGDVEYGGDGMRTFEFTNTGDEPLVIEKATATCGCTVPEKPEEPIAPGETGELKVKYNTRKVGYIRKTITVYSNAEGSPHAVKIKGKVLEKDTKSVLEK</sequence>
<organism evidence="1 2">
    <name type="scientific">Mesonia oceanica</name>
    <dbReference type="NCBI Taxonomy" id="2687242"/>
    <lineage>
        <taxon>Bacteria</taxon>
        <taxon>Pseudomonadati</taxon>
        <taxon>Bacteroidota</taxon>
        <taxon>Flavobacteriia</taxon>
        <taxon>Flavobacteriales</taxon>
        <taxon>Flavobacteriaceae</taxon>
        <taxon>Mesonia</taxon>
    </lineage>
</organism>
<dbReference type="EMBL" id="CABVMM010000004">
    <property type="protein sequence ID" value="VVV00148.1"/>
    <property type="molecule type" value="Genomic_DNA"/>
</dbReference>
<keyword evidence="2" id="KW-1185">Reference proteome</keyword>
<evidence type="ECO:0000313" key="2">
    <source>
        <dbReference type="Proteomes" id="UP000356253"/>
    </source>
</evidence>
<evidence type="ECO:0000313" key="1">
    <source>
        <dbReference type="EMBL" id="VVV00148.1"/>
    </source>
</evidence>
<dbReference type="Proteomes" id="UP000356253">
    <property type="component" value="Unassembled WGS sequence"/>
</dbReference>
<comment type="caution">
    <text evidence="1">The sequence shown here is derived from an EMBL/GenBank/DDBJ whole genome shotgun (WGS) entry which is preliminary data.</text>
</comment>
<name>A0AC61Y7I7_9FLAO</name>
<reference evidence="1" key="1">
    <citation type="submission" date="2019-09" db="EMBL/GenBank/DDBJ databases">
        <authorList>
            <person name="Rodrigo-Torres L."/>
            <person name="Arahal R. D."/>
            <person name="Lucena T."/>
        </authorList>
    </citation>
    <scope>NUCLEOTIDE SEQUENCE</scope>
    <source>
        <strain evidence="1">ISS653</strain>
    </source>
</reference>
<accession>A0AC61Y7I7</accession>